<evidence type="ECO:0000313" key="2">
    <source>
        <dbReference type="Proteomes" id="UP001141327"/>
    </source>
</evidence>
<protein>
    <submittedName>
        <fullName evidence="1">Uncharacterized protein</fullName>
    </submittedName>
</protein>
<reference evidence="1" key="1">
    <citation type="journal article" date="2022" name="bioRxiv">
        <title>Genomics of Preaxostyla Flagellates Illuminates Evolutionary Transitions and the Path Towards Mitochondrial Loss.</title>
        <authorList>
            <person name="Novak L.V.F."/>
            <person name="Treitli S.C."/>
            <person name="Pyrih J."/>
            <person name="Halakuc P."/>
            <person name="Pipaliya S.V."/>
            <person name="Vacek V."/>
            <person name="Brzon O."/>
            <person name="Soukal P."/>
            <person name="Eme L."/>
            <person name="Dacks J.B."/>
            <person name="Karnkowska A."/>
            <person name="Elias M."/>
            <person name="Hampl V."/>
        </authorList>
    </citation>
    <scope>NUCLEOTIDE SEQUENCE</scope>
    <source>
        <strain evidence="1">RCP-MX</strain>
    </source>
</reference>
<proteinExistence type="predicted"/>
<sequence>MGYTQYFTQLRPVEPLAWESICRDFRNMIAIALLNDPLPIQLSYDDASPPLISDNEIIFNGIGGNGCESMVLQREGSGFQFCKTRQLPYDRVVTALLILADYHAPGTWNIHSDGSSSDWREGLELARTVQPDCVLPSGVEDEDNACLFLVAVV</sequence>
<evidence type="ECO:0000313" key="1">
    <source>
        <dbReference type="EMBL" id="KAJ4458026.1"/>
    </source>
</evidence>
<gene>
    <name evidence="1" type="ORF">PAPYR_6284</name>
</gene>
<name>A0ABQ8UJB4_9EUKA</name>
<organism evidence="1 2">
    <name type="scientific">Paratrimastix pyriformis</name>
    <dbReference type="NCBI Taxonomy" id="342808"/>
    <lineage>
        <taxon>Eukaryota</taxon>
        <taxon>Metamonada</taxon>
        <taxon>Preaxostyla</taxon>
        <taxon>Paratrimastigidae</taxon>
        <taxon>Paratrimastix</taxon>
    </lineage>
</organism>
<comment type="caution">
    <text evidence="1">The sequence shown here is derived from an EMBL/GenBank/DDBJ whole genome shotgun (WGS) entry which is preliminary data.</text>
</comment>
<accession>A0ABQ8UJB4</accession>
<dbReference type="Proteomes" id="UP001141327">
    <property type="component" value="Unassembled WGS sequence"/>
</dbReference>
<keyword evidence="2" id="KW-1185">Reference proteome</keyword>
<dbReference type="EMBL" id="JAPMOS010000035">
    <property type="protein sequence ID" value="KAJ4458026.1"/>
    <property type="molecule type" value="Genomic_DNA"/>
</dbReference>